<dbReference type="InterPro" id="IPR016181">
    <property type="entry name" value="Acyl_CoA_acyltransferase"/>
</dbReference>
<evidence type="ECO:0000313" key="2">
    <source>
        <dbReference type="EMBL" id="RGD84070.1"/>
    </source>
</evidence>
<dbReference type="GO" id="GO:0016747">
    <property type="term" value="F:acyltransferase activity, transferring groups other than amino-acyl groups"/>
    <property type="evidence" value="ECO:0007669"/>
    <property type="project" value="InterPro"/>
</dbReference>
<dbReference type="InterPro" id="IPR000182">
    <property type="entry name" value="GNAT_dom"/>
</dbReference>
<proteinExistence type="predicted"/>
<feature type="domain" description="N-acetyltransferase" evidence="1">
    <location>
        <begin position="1"/>
        <end position="158"/>
    </location>
</feature>
<evidence type="ECO:0000259" key="1">
    <source>
        <dbReference type="PROSITE" id="PS51186"/>
    </source>
</evidence>
<organism evidence="2 3">
    <name type="scientific">Thomasclavelia ramosa</name>
    <dbReference type="NCBI Taxonomy" id="1547"/>
    <lineage>
        <taxon>Bacteria</taxon>
        <taxon>Bacillati</taxon>
        <taxon>Bacillota</taxon>
        <taxon>Erysipelotrichia</taxon>
        <taxon>Erysipelotrichales</taxon>
        <taxon>Coprobacillaceae</taxon>
        <taxon>Thomasclavelia</taxon>
    </lineage>
</organism>
<dbReference type="PROSITE" id="PS51186">
    <property type="entry name" value="GNAT"/>
    <property type="match status" value="1"/>
</dbReference>
<comment type="caution">
    <text evidence="2">The sequence shown here is derived from an EMBL/GenBank/DDBJ whole genome shotgun (WGS) entry which is preliminary data.</text>
</comment>
<evidence type="ECO:0000313" key="3">
    <source>
        <dbReference type="Proteomes" id="UP000261032"/>
    </source>
</evidence>
<dbReference type="Gene3D" id="3.40.630.30">
    <property type="match status" value="1"/>
</dbReference>
<gene>
    <name evidence="2" type="ORF">DXB93_11970</name>
</gene>
<dbReference type="AlphaFoldDB" id="A0A3E3ECW5"/>
<dbReference type="EMBL" id="QUSL01000019">
    <property type="protein sequence ID" value="RGD84070.1"/>
    <property type="molecule type" value="Genomic_DNA"/>
</dbReference>
<dbReference type="PANTHER" id="PTHR43415:SF3">
    <property type="entry name" value="GNAT-FAMILY ACETYLTRANSFERASE"/>
    <property type="match status" value="1"/>
</dbReference>
<dbReference type="PANTHER" id="PTHR43415">
    <property type="entry name" value="SPERMIDINE N(1)-ACETYLTRANSFERASE"/>
    <property type="match status" value="1"/>
</dbReference>
<dbReference type="Pfam" id="PF13302">
    <property type="entry name" value="Acetyltransf_3"/>
    <property type="match status" value="1"/>
</dbReference>
<dbReference type="Proteomes" id="UP000261032">
    <property type="component" value="Unassembled WGS sequence"/>
</dbReference>
<keyword evidence="2" id="KW-0808">Transferase</keyword>
<protein>
    <submittedName>
        <fullName evidence="2">N-acetyltransferase</fullName>
    </submittedName>
</protein>
<dbReference type="SUPFAM" id="SSF55729">
    <property type="entry name" value="Acyl-CoA N-acyltransferases (Nat)"/>
    <property type="match status" value="1"/>
</dbReference>
<sequence length="164" mass="19421">MKIRKLEEKDIKFMLEWMHDYETLSIFQNDFLSVDENTAKQFINNSFSNVEQHFAIVDDDDDEYLGTISLKNINEKNKNAEYAISTRKKARGKGINSLATDLILSYGFNELKLHKIYLNVLSTNKRAIGFYKKCGFVYEGTFQEHLYINDKYYDLEWYSILNHK</sequence>
<accession>A0A3E3ECW5</accession>
<name>A0A3E3ECW5_9FIRM</name>
<reference evidence="2 3" key="1">
    <citation type="submission" date="2018-08" db="EMBL/GenBank/DDBJ databases">
        <title>A genome reference for cultivated species of the human gut microbiota.</title>
        <authorList>
            <person name="Zou Y."/>
            <person name="Xue W."/>
            <person name="Luo G."/>
        </authorList>
    </citation>
    <scope>NUCLEOTIDE SEQUENCE [LARGE SCALE GENOMIC DNA]</scope>
    <source>
        <strain evidence="2 3">OM06-4</strain>
    </source>
</reference>